<evidence type="ECO:0000259" key="1">
    <source>
        <dbReference type="Pfam" id="PF07007"/>
    </source>
</evidence>
<keyword evidence="3" id="KW-1185">Reference proteome</keyword>
<proteinExistence type="predicted"/>
<gene>
    <name evidence="2" type="ORF">SAMN06265784_10855</name>
</gene>
<dbReference type="Proteomes" id="UP000193228">
    <property type="component" value="Unassembled WGS sequence"/>
</dbReference>
<accession>A0A1X7LQN3</accession>
<sequence>MDLSACAQFRYEGAIDALNRKVLEVEKTIAVDDKANGVYGEPAALPYFKKAQMHWQLYRDNDCYSNVYEVGPASLRFIDFWDCMTRMTKNRLDELAKPNSDE</sequence>
<dbReference type="EMBL" id="FXAT01000008">
    <property type="protein sequence ID" value="SMG56178.1"/>
    <property type="molecule type" value="Genomic_DNA"/>
</dbReference>
<organism evidence="2 3">
    <name type="scientific">Paraburkholderia susongensis</name>
    <dbReference type="NCBI Taxonomy" id="1515439"/>
    <lineage>
        <taxon>Bacteria</taxon>
        <taxon>Pseudomonadati</taxon>
        <taxon>Pseudomonadota</taxon>
        <taxon>Betaproteobacteria</taxon>
        <taxon>Burkholderiales</taxon>
        <taxon>Burkholderiaceae</taxon>
        <taxon>Paraburkholderia</taxon>
    </lineage>
</organism>
<dbReference type="Gene3D" id="1.20.1270.180">
    <property type="match status" value="1"/>
</dbReference>
<feature type="domain" description="Lysozyme inhibitor LprI-like N-terminal" evidence="1">
    <location>
        <begin position="2"/>
        <end position="95"/>
    </location>
</feature>
<protein>
    <recommendedName>
        <fullName evidence="1">Lysozyme inhibitor LprI-like N-terminal domain-containing protein</fullName>
    </recommendedName>
</protein>
<evidence type="ECO:0000313" key="3">
    <source>
        <dbReference type="Proteomes" id="UP000193228"/>
    </source>
</evidence>
<evidence type="ECO:0000313" key="2">
    <source>
        <dbReference type="EMBL" id="SMG56178.1"/>
    </source>
</evidence>
<dbReference type="Pfam" id="PF07007">
    <property type="entry name" value="LprI"/>
    <property type="match status" value="1"/>
</dbReference>
<dbReference type="STRING" id="1515439.SAMN06265784_10855"/>
<dbReference type="InterPro" id="IPR009739">
    <property type="entry name" value="LprI-like_N"/>
</dbReference>
<dbReference type="AlphaFoldDB" id="A0A1X7LQN3"/>
<reference evidence="3" key="1">
    <citation type="submission" date="2017-04" db="EMBL/GenBank/DDBJ databases">
        <authorList>
            <person name="Varghese N."/>
            <person name="Submissions S."/>
        </authorList>
    </citation>
    <scope>NUCLEOTIDE SEQUENCE [LARGE SCALE GENOMIC DNA]</scope>
    <source>
        <strain evidence="3">LMG 29540</strain>
    </source>
</reference>
<name>A0A1X7LQN3_9BURK</name>